<name>A0A426ZAA9_ENSVE</name>
<gene>
    <name evidence="1" type="ORF">B296_00016904</name>
</gene>
<comment type="caution">
    <text evidence="1">The sequence shown here is derived from an EMBL/GenBank/DDBJ whole genome shotgun (WGS) entry which is preliminary data.</text>
</comment>
<evidence type="ECO:0000313" key="1">
    <source>
        <dbReference type="EMBL" id="RRT60925.1"/>
    </source>
</evidence>
<organism evidence="1 2">
    <name type="scientific">Ensete ventricosum</name>
    <name type="common">Abyssinian banana</name>
    <name type="synonym">Musa ensete</name>
    <dbReference type="NCBI Taxonomy" id="4639"/>
    <lineage>
        <taxon>Eukaryota</taxon>
        <taxon>Viridiplantae</taxon>
        <taxon>Streptophyta</taxon>
        <taxon>Embryophyta</taxon>
        <taxon>Tracheophyta</taxon>
        <taxon>Spermatophyta</taxon>
        <taxon>Magnoliopsida</taxon>
        <taxon>Liliopsida</taxon>
        <taxon>Zingiberales</taxon>
        <taxon>Musaceae</taxon>
        <taxon>Ensete</taxon>
    </lineage>
</organism>
<proteinExistence type="predicted"/>
<accession>A0A426ZAA9</accession>
<protein>
    <submittedName>
        <fullName evidence="1">Uncharacterized protein</fullName>
    </submittedName>
</protein>
<evidence type="ECO:0000313" key="2">
    <source>
        <dbReference type="Proteomes" id="UP000287651"/>
    </source>
</evidence>
<reference evidence="1 2" key="1">
    <citation type="journal article" date="2014" name="Agronomy (Basel)">
        <title>A Draft Genome Sequence for Ensete ventricosum, the Drought-Tolerant Tree Against Hunger.</title>
        <authorList>
            <person name="Harrison J."/>
            <person name="Moore K.A."/>
            <person name="Paszkiewicz K."/>
            <person name="Jones T."/>
            <person name="Grant M."/>
            <person name="Ambacheew D."/>
            <person name="Muzemil S."/>
            <person name="Studholme D.J."/>
        </authorList>
    </citation>
    <scope>NUCLEOTIDE SEQUENCE [LARGE SCALE GENOMIC DNA]</scope>
</reference>
<dbReference type="AlphaFoldDB" id="A0A426ZAA9"/>
<sequence>MWDPESNTSLFSLDDHGVFYRVTRRGCRYLFSRKDGRDVYVSTTSAEVSALDAGLKGLVDPTLVWGVARCSDKSWIIRRGVSHHHCGRGNASPVDRSSMAVVVAATEGAAESDYDSG</sequence>
<dbReference type="Proteomes" id="UP000287651">
    <property type="component" value="Unassembled WGS sequence"/>
</dbReference>
<dbReference type="EMBL" id="AMZH03007599">
    <property type="protein sequence ID" value="RRT60925.1"/>
    <property type="molecule type" value="Genomic_DNA"/>
</dbReference>